<evidence type="ECO:0000313" key="2">
    <source>
        <dbReference type="Proteomes" id="UP001460202"/>
    </source>
</evidence>
<reference evidence="1 2" key="1">
    <citation type="submission" date="2024-03" db="EMBL/GenBank/DDBJ databases">
        <title>Human intestinal bacterial collection.</title>
        <authorList>
            <person name="Pauvert C."/>
            <person name="Hitch T.C.A."/>
            <person name="Clavel T."/>
        </authorList>
    </citation>
    <scope>NUCLEOTIDE SEQUENCE [LARGE SCALE GENOMIC DNA]</scope>
    <source>
        <strain evidence="1 2">CLA-KB-H122</strain>
    </source>
</reference>
<gene>
    <name evidence="1" type="ORF">WMO46_04830</name>
</gene>
<evidence type="ECO:0000313" key="1">
    <source>
        <dbReference type="EMBL" id="MEQ2544270.1"/>
    </source>
</evidence>
<sequence length="193" mass="23084">MEKPKRIVTKIGNVFCVQISPHEKKYFQYIANDMLQLNSSVIRVFERTYPTDQEPKLTDVVQGEVEFYAHTVLSWGIRLEKWTKVGKVPFEEPVIDVWFMNWCSDDMTNIPIRLHISPQKRWRIWRIGDADFSYVENEAFSYDGYDLHVHSPLFKNEKYLEVGSVIPAVDIVHRMQTGRYYYKRLWPRMDKDE</sequence>
<dbReference type="Proteomes" id="UP001460202">
    <property type="component" value="Unassembled WGS sequence"/>
</dbReference>
<protein>
    <submittedName>
        <fullName evidence="1">Uncharacterized protein</fullName>
    </submittedName>
</protein>
<comment type="caution">
    <text evidence="1">The sequence shown here is derived from an EMBL/GenBank/DDBJ whole genome shotgun (WGS) entry which is preliminary data.</text>
</comment>
<proteinExistence type="predicted"/>
<organism evidence="1 2">
    <name type="scientific">Alistipes intestinihominis</name>
    <dbReference type="NCBI Taxonomy" id="3133172"/>
    <lineage>
        <taxon>Bacteria</taxon>
        <taxon>Pseudomonadati</taxon>
        <taxon>Bacteroidota</taxon>
        <taxon>Bacteroidia</taxon>
        <taxon>Bacteroidales</taxon>
        <taxon>Rikenellaceae</taxon>
        <taxon>Alistipes</taxon>
    </lineage>
</organism>
<accession>A0ABV1GVC3</accession>
<dbReference type="RefSeq" id="WP_019150408.1">
    <property type="nucleotide sequence ID" value="NZ_JBBMFL010000004.1"/>
</dbReference>
<dbReference type="EMBL" id="JBBMFL010000004">
    <property type="protein sequence ID" value="MEQ2544270.1"/>
    <property type="molecule type" value="Genomic_DNA"/>
</dbReference>
<name>A0ABV1GVC3_9BACT</name>
<keyword evidence="2" id="KW-1185">Reference proteome</keyword>